<evidence type="ECO:0000313" key="3">
    <source>
        <dbReference type="Proteomes" id="UP001164929"/>
    </source>
</evidence>
<keyword evidence="1" id="KW-0472">Membrane</keyword>
<proteinExistence type="predicted"/>
<comment type="caution">
    <text evidence="2">The sequence shown here is derived from an EMBL/GenBank/DDBJ whole genome shotgun (WGS) entry which is preliminary data.</text>
</comment>
<dbReference type="AlphaFoldDB" id="A0AAD6LQ20"/>
<name>A0AAD6LQ20_9ROSI</name>
<evidence type="ECO:0000313" key="2">
    <source>
        <dbReference type="EMBL" id="KAJ6970915.1"/>
    </source>
</evidence>
<keyword evidence="1" id="KW-1133">Transmembrane helix</keyword>
<evidence type="ECO:0000256" key="1">
    <source>
        <dbReference type="SAM" id="Phobius"/>
    </source>
</evidence>
<accession>A0AAD6LQ20</accession>
<feature type="transmembrane region" description="Helical" evidence="1">
    <location>
        <begin position="56"/>
        <end position="77"/>
    </location>
</feature>
<sequence>MACELYDTTARPTVDGIGGYIELEHDICHSMQELHSKLLPLFSTDSFTSYVMCSRLPINVVCASAALWPVVIISYLGTSKLYDRESSNCAVGQILRNIKLCFAIPAICMREILLHGLTMSEQRQGIGILKLFDEMESVNGVPREPKHYGCMADLPGRAGLIKEVTEMIKDIPKGGDMSVWSGLLGGRRIHGDVEIAEKAAKHKDPLLSKIVSNGAWGNSPLDKDPSVILLHKAVAGHQVPLPEPSTGCCLANTSTFTTFLITPIMAVRSMGYWKSMASRLRGTATYATSTPPKLKSYAETADQFGHQYHQESKHSKKVRGDFVPVYVAIGMITVSISLGLYTAKQQVLCAPNVRVRKKTRETVPEVVDPDKVVDEADKFIRKSFFRKVAHVQEFDHNGLQYLPDPSRKDVFAQKPRAETLKDVGIDPKSQL</sequence>
<keyword evidence="3" id="KW-1185">Reference proteome</keyword>
<gene>
    <name evidence="2" type="ORF">NC653_035248</name>
</gene>
<reference evidence="2" key="1">
    <citation type="journal article" date="2023" name="Mol. Ecol. Resour.">
        <title>Chromosome-level genome assembly of a triploid poplar Populus alba 'Berolinensis'.</title>
        <authorList>
            <person name="Chen S."/>
            <person name="Yu Y."/>
            <person name="Wang X."/>
            <person name="Wang S."/>
            <person name="Zhang T."/>
            <person name="Zhou Y."/>
            <person name="He R."/>
            <person name="Meng N."/>
            <person name="Wang Y."/>
            <person name="Liu W."/>
            <person name="Liu Z."/>
            <person name="Liu J."/>
            <person name="Guo Q."/>
            <person name="Huang H."/>
            <person name="Sederoff R.R."/>
            <person name="Wang G."/>
            <person name="Qu G."/>
            <person name="Chen S."/>
        </authorList>
    </citation>
    <scope>NUCLEOTIDE SEQUENCE</scope>
    <source>
        <strain evidence="2">SC-2020</strain>
    </source>
</reference>
<dbReference type="PANTHER" id="PTHR33919">
    <property type="entry name" value="OS09G0127700 PROTEIN"/>
    <property type="match status" value="1"/>
</dbReference>
<dbReference type="EMBL" id="JAQIZT010000015">
    <property type="protein sequence ID" value="KAJ6970915.1"/>
    <property type="molecule type" value="Genomic_DNA"/>
</dbReference>
<organism evidence="2 3">
    <name type="scientific">Populus alba x Populus x berolinensis</name>
    <dbReference type="NCBI Taxonomy" id="444605"/>
    <lineage>
        <taxon>Eukaryota</taxon>
        <taxon>Viridiplantae</taxon>
        <taxon>Streptophyta</taxon>
        <taxon>Embryophyta</taxon>
        <taxon>Tracheophyta</taxon>
        <taxon>Spermatophyta</taxon>
        <taxon>Magnoliopsida</taxon>
        <taxon>eudicotyledons</taxon>
        <taxon>Gunneridae</taxon>
        <taxon>Pentapetalae</taxon>
        <taxon>rosids</taxon>
        <taxon>fabids</taxon>
        <taxon>Malpighiales</taxon>
        <taxon>Salicaceae</taxon>
        <taxon>Saliceae</taxon>
        <taxon>Populus</taxon>
    </lineage>
</organism>
<dbReference type="Proteomes" id="UP001164929">
    <property type="component" value="Chromosome 15"/>
</dbReference>
<protein>
    <submittedName>
        <fullName evidence="2">Uncharacterized protein</fullName>
    </submittedName>
</protein>
<keyword evidence="1" id="KW-0812">Transmembrane</keyword>
<dbReference type="PANTHER" id="PTHR33919:SF11">
    <property type="entry name" value="EXPRESSED PROTEIN"/>
    <property type="match status" value="1"/>
</dbReference>